<evidence type="ECO:0000313" key="4">
    <source>
        <dbReference type="EMBL" id="KAA0151846.1"/>
    </source>
</evidence>
<feature type="signal peptide" evidence="3">
    <location>
        <begin position="1"/>
        <end position="18"/>
    </location>
</feature>
<evidence type="ECO:0000256" key="3">
    <source>
        <dbReference type="SAM" id="SignalP"/>
    </source>
</evidence>
<feature type="transmembrane region" description="Helical" evidence="2">
    <location>
        <begin position="560"/>
        <end position="578"/>
    </location>
</feature>
<protein>
    <recommendedName>
        <fullName evidence="6">FZ domain-containing protein</fullName>
    </recommendedName>
</protein>
<keyword evidence="2" id="KW-1133">Transmembrane helix</keyword>
<dbReference type="AlphaFoldDB" id="A0A5A8CFU8"/>
<comment type="caution">
    <text evidence="4">The sequence shown here is derived from an EMBL/GenBank/DDBJ whole genome shotgun (WGS) entry which is preliminary data.</text>
</comment>
<feature type="chain" id="PRO_5022841637" description="FZ domain-containing protein" evidence="3">
    <location>
        <begin position="19"/>
        <end position="650"/>
    </location>
</feature>
<evidence type="ECO:0000256" key="1">
    <source>
        <dbReference type="SAM" id="MobiDB-lite"/>
    </source>
</evidence>
<accession>A0A5A8CFU8</accession>
<dbReference type="EMBL" id="VLTN01000024">
    <property type="protein sequence ID" value="KAA0151846.1"/>
    <property type="molecule type" value="Genomic_DNA"/>
</dbReference>
<proteinExistence type="predicted"/>
<feature type="compositionally biased region" description="Basic residues" evidence="1">
    <location>
        <begin position="587"/>
        <end position="596"/>
    </location>
</feature>
<feature type="compositionally biased region" description="Pro residues" evidence="1">
    <location>
        <begin position="443"/>
        <end position="452"/>
    </location>
</feature>
<feature type="region of interest" description="Disordered" evidence="1">
    <location>
        <begin position="582"/>
        <end position="650"/>
    </location>
</feature>
<feature type="region of interest" description="Disordered" evidence="1">
    <location>
        <begin position="359"/>
        <end position="381"/>
    </location>
</feature>
<keyword evidence="2" id="KW-0472">Membrane</keyword>
<feature type="region of interest" description="Disordered" evidence="1">
    <location>
        <begin position="437"/>
        <end position="463"/>
    </location>
</feature>
<dbReference type="Proteomes" id="UP000323011">
    <property type="component" value="Unassembled WGS sequence"/>
</dbReference>
<evidence type="ECO:0000256" key="2">
    <source>
        <dbReference type="SAM" id="Phobius"/>
    </source>
</evidence>
<gene>
    <name evidence="4" type="ORF">FNF29_04252</name>
</gene>
<sequence length="650" mass="66848">MRPASAALLCAALASAFAADPGADVVRVYNLPGTKECETDALKVCSMVVRMCASDETECELQCRSTQPPQISDACKATHPCAPDAENFCSDMAPGAIMACLKSNRDALAPTCKESDPCLANADVACPENTHAAAGVMPFDLLNQVLPIIHAPFRPFHGQRPHSWILPSFDSPMIGALPGAPLAQRTASAQACECVEEDDEAGDPAARLDRNDDAETGGTATVEQFNALVAPASAVTGCSEHLDHEFCRPCGENCVANPFCGVGKSWCRVRGGSKCSLPLKQQISPPGCVGPYGPSFPQCEARIAAALAAEAAQSGSPATPVSLTSQVVLSAPAPASAEPLSDTLQRRCRAQERIFNQGFCPRPSEEQLASAANPPDPSKAAWVRHCNSRPVESLGSFLRHVMDAMRPAIEEAGEDAAQAMSELAAATRNHSLAALLNPKTSRPRPPSPPPPSSSSGSANGAEVTPQVQRFADAAAIGSGAGKIAAADGAIPSGLASSSGIKGPVAHVPEAMPAPAARGGVGKSTVGAEGATVVVSHADSGEGEGGGSDGEVCWLVCLPSWAVWGGAIVLVVAGLAWFARGGRAGSGRSHRGKRPSHRTPQWSGSAGAFGGSAPFEDDAGPLGADEDADGLFEPFHDEDLDTGAEVSRQRR</sequence>
<reference evidence="4 5" key="1">
    <citation type="submission" date="2019-07" db="EMBL/GenBank/DDBJ databases">
        <title>Genomes of Cafeteria roenbergensis.</title>
        <authorList>
            <person name="Fischer M.G."/>
            <person name="Hackl T."/>
            <person name="Roman M."/>
        </authorList>
    </citation>
    <scope>NUCLEOTIDE SEQUENCE [LARGE SCALE GENOMIC DNA]</scope>
    <source>
        <strain evidence="4 5">BVI</strain>
    </source>
</reference>
<keyword evidence="3" id="KW-0732">Signal</keyword>
<keyword evidence="2" id="KW-0812">Transmembrane</keyword>
<organism evidence="4 5">
    <name type="scientific">Cafeteria roenbergensis</name>
    <name type="common">Marine flagellate</name>
    <dbReference type="NCBI Taxonomy" id="33653"/>
    <lineage>
        <taxon>Eukaryota</taxon>
        <taxon>Sar</taxon>
        <taxon>Stramenopiles</taxon>
        <taxon>Bigyra</taxon>
        <taxon>Opalozoa</taxon>
        <taxon>Bicosoecida</taxon>
        <taxon>Cafeteriaceae</taxon>
        <taxon>Cafeteria</taxon>
    </lineage>
</organism>
<feature type="compositionally biased region" description="Acidic residues" evidence="1">
    <location>
        <begin position="614"/>
        <end position="641"/>
    </location>
</feature>
<name>A0A5A8CFU8_CAFRO</name>
<evidence type="ECO:0000313" key="5">
    <source>
        <dbReference type="Proteomes" id="UP000323011"/>
    </source>
</evidence>
<evidence type="ECO:0008006" key="6">
    <source>
        <dbReference type="Google" id="ProtNLM"/>
    </source>
</evidence>
<keyword evidence="5" id="KW-1185">Reference proteome</keyword>